<dbReference type="VEuPathDB" id="FungiDB:AMAG_05946"/>
<evidence type="ECO:0000313" key="2">
    <source>
        <dbReference type="Proteomes" id="UP000054350"/>
    </source>
</evidence>
<keyword evidence="2" id="KW-1185">Reference proteome</keyword>
<accession>A0A0L0SDE6</accession>
<evidence type="ECO:0000313" key="1">
    <source>
        <dbReference type="EMBL" id="KNE60568.1"/>
    </source>
</evidence>
<reference evidence="1 2" key="1">
    <citation type="submission" date="2009-11" db="EMBL/GenBank/DDBJ databases">
        <title>Annotation of Allomyces macrogynus ATCC 38327.</title>
        <authorList>
            <consortium name="The Broad Institute Genome Sequencing Platform"/>
            <person name="Russ C."/>
            <person name="Cuomo C."/>
            <person name="Burger G."/>
            <person name="Gray M.W."/>
            <person name="Holland P.W.H."/>
            <person name="King N."/>
            <person name="Lang F.B.F."/>
            <person name="Roger A.J."/>
            <person name="Ruiz-Trillo I."/>
            <person name="Young S.K."/>
            <person name="Zeng Q."/>
            <person name="Gargeya S."/>
            <person name="Fitzgerald M."/>
            <person name="Haas B."/>
            <person name="Abouelleil A."/>
            <person name="Alvarado L."/>
            <person name="Arachchi H.M."/>
            <person name="Berlin A."/>
            <person name="Chapman S.B."/>
            <person name="Gearin G."/>
            <person name="Goldberg J."/>
            <person name="Griggs A."/>
            <person name="Gujja S."/>
            <person name="Hansen M."/>
            <person name="Heiman D."/>
            <person name="Howarth C."/>
            <person name="Larimer J."/>
            <person name="Lui A."/>
            <person name="MacDonald P.J.P."/>
            <person name="McCowen C."/>
            <person name="Montmayeur A."/>
            <person name="Murphy C."/>
            <person name="Neiman D."/>
            <person name="Pearson M."/>
            <person name="Priest M."/>
            <person name="Roberts A."/>
            <person name="Saif S."/>
            <person name="Shea T."/>
            <person name="Sisk P."/>
            <person name="Stolte C."/>
            <person name="Sykes S."/>
            <person name="Wortman J."/>
            <person name="Nusbaum C."/>
            <person name="Birren B."/>
        </authorList>
    </citation>
    <scope>NUCLEOTIDE SEQUENCE [LARGE SCALE GENOMIC DNA]</scope>
    <source>
        <strain evidence="1 2">ATCC 38327</strain>
    </source>
</reference>
<dbReference type="EMBL" id="GG745336">
    <property type="protein sequence ID" value="KNE60568.1"/>
    <property type="molecule type" value="Genomic_DNA"/>
</dbReference>
<name>A0A0L0SDE6_ALLM3</name>
<gene>
    <name evidence="1" type="ORF">AMAG_05946</name>
</gene>
<dbReference type="AlphaFoldDB" id="A0A0L0SDE6"/>
<protein>
    <submittedName>
        <fullName evidence="1">Uncharacterized protein</fullName>
    </submittedName>
</protein>
<organism evidence="1 2">
    <name type="scientific">Allomyces macrogynus (strain ATCC 38327)</name>
    <name type="common">Allomyces javanicus var. macrogynus</name>
    <dbReference type="NCBI Taxonomy" id="578462"/>
    <lineage>
        <taxon>Eukaryota</taxon>
        <taxon>Fungi</taxon>
        <taxon>Fungi incertae sedis</taxon>
        <taxon>Blastocladiomycota</taxon>
        <taxon>Blastocladiomycetes</taxon>
        <taxon>Blastocladiales</taxon>
        <taxon>Blastocladiaceae</taxon>
        <taxon>Allomyces</taxon>
    </lineage>
</organism>
<reference evidence="2" key="2">
    <citation type="submission" date="2009-11" db="EMBL/GenBank/DDBJ databases">
        <title>The Genome Sequence of Allomyces macrogynus strain ATCC 38327.</title>
        <authorList>
            <consortium name="The Broad Institute Genome Sequencing Platform"/>
            <person name="Russ C."/>
            <person name="Cuomo C."/>
            <person name="Shea T."/>
            <person name="Young S.K."/>
            <person name="Zeng Q."/>
            <person name="Koehrsen M."/>
            <person name="Haas B."/>
            <person name="Borodovsky M."/>
            <person name="Guigo R."/>
            <person name="Alvarado L."/>
            <person name="Berlin A."/>
            <person name="Borenstein D."/>
            <person name="Chen Z."/>
            <person name="Engels R."/>
            <person name="Freedman E."/>
            <person name="Gellesch M."/>
            <person name="Goldberg J."/>
            <person name="Griggs A."/>
            <person name="Gujja S."/>
            <person name="Heiman D."/>
            <person name="Hepburn T."/>
            <person name="Howarth C."/>
            <person name="Jen D."/>
            <person name="Larson L."/>
            <person name="Lewis B."/>
            <person name="Mehta T."/>
            <person name="Park D."/>
            <person name="Pearson M."/>
            <person name="Roberts A."/>
            <person name="Saif S."/>
            <person name="Shenoy N."/>
            <person name="Sisk P."/>
            <person name="Stolte C."/>
            <person name="Sykes S."/>
            <person name="Walk T."/>
            <person name="White J."/>
            <person name="Yandava C."/>
            <person name="Burger G."/>
            <person name="Gray M.W."/>
            <person name="Holland P.W.H."/>
            <person name="King N."/>
            <person name="Lang F.B.F."/>
            <person name="Roger A.J."/>
            <person name="Ruiz-Trillo I."/>
            <person name="Lander E."/>
            <person name="Nusbaum C."/>
        </authorList>
    </citation>
    <scope>NUCLEOTIDE SEQUENCE [LARGE SCALE GENOMIC DNA]</scope>
    <source>
        <strain evidence="2">ATCC 38327</strain>
    </source>
</reference>
<proteinExistence type="predicted"/>
<sequence>MLTVPHTGCRYRSPVPSKCPSPSRPVKGLWPFPPPVRPLPVYSQAAQSPMVSAGAPSPMANGYPPAPGYAYASQPPYASQTAPYASGYGSPTAYATGYGSPATYNQPAYFQSRPVVPAMSPMLLGQGAQPANTAPTGRVLGPGALPTAATTSTAPPPVYAGPLHYPYACPGTVLPAAAGSGSTAVATHALVGTHSTGPATVESPVQWAAAYNVPVPPIPNEEPQSEAHRPNTLPHALGHYYASSNYLNNKPLPYAPTSGAGHG</sequence>
<dbReference type="STRING" id="578462.A0A0L0SDE6"/>
<dbReference type="Proteomes" id="UP000054350">
    <property type="component" value="Unassembled WGS sequence"/>
</dbReference>